<dbReference type="AlphaFoldDB" id="A0A553JUC7"/>
<dbReference type="InterPro" id="IPR007684">
    <property type="entry name" value="Znf_Ogr/Delta"/>
</dbReference>
<comment type="caution">
    <text evidence="2">The sequence shown here is derived from an EMBL/GenBank/DDBJ whole genome shotgun (WGS) entry which is preliminary data.</text>
</comment>
<feature type="domain" description="Zinc finger Ogr/Delta-type" evidence="1">
    <location>
        <begin position="4"/>
        <end position="50"/>
    </location>
</feature>
<name>A0A553JUC7_SHEHA</name>
<dbReference type="Proteomes" id="UP000318126">
    <property type="component" value="Unassembled WGS sequence"/>
</dbReference>
<dbReference type="OrthoDB" id="6895359at2"/>
<evidence type="ECO:0000259" key="1">
    <source>
        <dbReference type="Pfam" id="PF04606"/>
    </source>
</evidence>
<protein>
    <submittedName>
        <fullName evidence="2">Ogr/Delta-like zinc finger family protein</fullName>
    </submittedName>
</protein>
<keyword evidence="3" id="KW-1185">Reference proteome</keyword>
<sequence length="83" mass="9032">MQVHCTACGEKAIIGKTNRLSLAHADLYCSCTDPECGHTFVANLSFSHTLSPSAKSTTAIVSELFRALSPVQRQQIQQELNLL</sequence>
<proteinExistence type="predicted"/>
<dbReference type="EMBL" id="VKGK01000002">
    <property type="protein sequence ID" value="TRY16040.1"/>
    <property type="molecule type" value="Genomic_DNA"/>
</dbReference>
<gene>
    <name evidence="2" type="ORF">FN961_02205</name>
</gene>
<evidence type="ECO:0000313" key="2">
    <source>
        <dbReference type="EMBL" id="TRY16040.1"/>
    </source>
</evidence>
<reference evidence="3" key="1">
    <citation type="submission" date="2019-07" db="EMBL/GenBank/DDBJ databases">
        <title>Shewanella sp. YLB-08 draft genomic sequence.</title>
        <authorList>
            <person name="Yu L."/>
        </authorList>
    </citation>
    <scope>NUCLEOTIDE SEQUENCE [LARGE SCALE GENOMIC DNA]</scope>
    <source>
        <strain evidence="3">JCM 20706</strain>
    </source>
</reference>
<evidence type="ECO:0000313" key="3">
    <source>
        <dbReference type="Proteomes" id="UP000318126"/>
    </source>
</evidence>
<organism evidence="2 3">
    <name type="scientific">Shewanella hanedai</name>
    <name type="common">Alteromonas hanedai</name>
    <dbReference type="NCBI Taxonomy" id="25"/>
    <lineage>
        <taxon>Bacteria</taxon>
        <taxon>Pseudomonadati</taxon>
        <taxon>Pseudomonadota</taxon>
        <taxon>Gammaproteobacteria</taxon>
        <taxon>Alteromonadales</taxon>
        <taxon>Shewanellaceae</taxon>
        <taxon>Shewanella</taxon>
    </lineage>
</organism>
<accession>A0A553JUC7</accession>
<dbReference type="Pfam" id="PF04606">
    <property type="entry name" value="Ogr_Delta"/>
    <property type="match status" value="1"/>
</dbReference>